<dbReference type="SUPFAM" id="SSF64167">
    <property type="entry name" value="SurE-like"/>
    <property type="match status" value="1"/>
</dbReference>
<evidence type="ECO:0000256" key="4">
    <source>
        <dbReference type="SAM" id="MobiDB-lite"/>
    </source>
</evidence>
<dbReference type="PANTHER" id="PTHR30457">
    <property type="entry name" value="5'-NUCLEOTIDASE SURE"/>
    <property type="match status" value="1"/>
</dbReference>
<evidence type="ECO:0000313" key="6">
    <source>
        <dbReference type="EMBL" id="JAG96876.1"/>
    </source>
</evidence>
<dbReference type="GO" id="GO:0046872">
    <property type="term" value="F:metal ion binding"/>
    <property type="evidence" value="ECO:0007669"/>
    <property type="project" value="UniProtKB-KW"/>
</dbReference>
<feature type="region of interest" description="Disordered" evidence="4">
    <location>
        <begin position="1"/>
        <end position="20"/>
    </location>
</feature>
<evidence type="ECO:0000259" key="5">
    <source>
        <dbReference type="Pfam" id="PF01975"/>
    </source>
</evidence>
<organism evidence="6">
    <name type="scientific">Araucaria cunninghamii</name>
    <name type="common">Hoop pine</name>
    <name type="synonym">Moreton Bay pine</name>
    <dbReference type="NCBI Taxonomy" id="56994"/>
    <lineage>
        <taxon>Eukaryota</taxon>
        <taxon>Viridiplantae</taxon>
        <taxon>Streptophyta</taxon>
        <taxon>Embryophyta</taxon>
        <taxon>Tracheophyta</taxon>
        <taxon>Spermatophyta</taxon>
        <taxon>Pinopsida</taxon>
        <taxon>Pinidae</taxon>
        <taxon>Conifers II</taxon>
        <taxon>Araucariales</taxon>
        <taxon>Araucariaceae</taxon>
        <taxon>Araucaria</taxon>
    </lineage>
</organism>
<dbReference type="EMBL" id="GCKF01035753">
    <property type="protein sequence ID" value="JAG96876.1"/>
    <property type="molecule type" value="Transcribed_RNA"/>
</dbReference>
<dbReference type="InterPro" id="IPR036523">
    <property type="entry name" value="SurE-like_sf"/>
</dbReference>
<evidence type="ECO:0000256" key="3">
    <source>
        <dbReference type="ARBA" id="ARBA00022801"/>
    </source>
</evidence>
<evidence type="ECO:0000256" key="2">
    <source>
        <dbReference type="ARBA" id="ARBA00022723"/>
    </source>
</evidence>
<sequence>MAGGNSIDNRIVPPPPPVFLSSLSEVLRNRQHQQQQQERQKIGGEENEKAVDGGGDAVTREDKEEVWRPTVLVTSDNGIGARGLRCLVEALVNGGRCNVNVCAPDQDKSGVSHSTTTRETVVASIVDIKGAIAYEASGTPSDCVSLGLSGVLFPGVKPAMVISGIHKGSNCGHHIIYSGTVAGAREALLNGVPSLAISLNWKKGESCDSHFKEAAEICLPLIYAALRDIEKGVYPRDCFLNIDIPTCPSAHKGFKVTRQSMSRVLASWQAVTPPQRHLSGQFMSREQSLGIQLAQLGRAASAAGAARRLSSGKKNIEVESVATDKQGNPESQNGTIKKYFCVQLSEYDCGEKGNDLDSGALEEGFVTVTPLGISSNVDVETRTSTASWLAAVFSPESPEGL</sequence>
<dbReference type="GO" id="GO:0008252">
    <property type="term" value="F:nucleotidase activity"/>
    <property type="evidence" value="ECO:0007669"/>
    <property type="project" value="InterPro"/>
</dbReference>
<dbReference type="InterPro" id="IPR002828">
    <property type="entry name" value="SurE-like_Pase/nucleotidase"/>
</dbReference>
<name>A0A0D6R2B9_ARACU</name>
<dbReference type="NCBIfam" id="TIGR00087">
    <property type="entry name" value="surE"/>
    <property type="match status" value="1"/>
</dbReference>
<evidence type="ECO:0000256" key="1">
    <source>
        <dbReference type="ARBA" id="ARBA00011062"/>
    </source>
</evidence>
<feature type="domain" description="Survival protein SurE-like phosphatase/nucleotidase" evidence="5">
    <location>
        <begin position="71"/>
        <end position="263"/>
    </location>
</feature>
<feature type="compositionally biased region" description="Basic and acidic residues" evidence="4">
    <location>
        <begin position="38"/>
        <end position="51"/>
    </location>
</feature>
<dbReference type="AlphaFoldDB" id="A0A0D6R2B9"/>
<dbReference type="Gene3D" id="3.40.1210.10">
    <property type="entry name" value="Survival protein SurE-like phosphatase/nucleotidase"/>
    <property type="match status" value="1"/>
</dbReference>
<proteinExistence type="inferred from homology"/>
<dbReference type="HAMAP" id="MF_00060">
    <property type="entry name" value="SurE"/>
    <property type="match status" value="1"/>
</dbReference>
<reference evidence="6" key="1">
    <citation type="submission" date="2015-03" db="EMBL/GenBank/DDBJ databases">
        <title>A transcriptome of Araucaria cunninghamii, an australian fine timber species.</title>
        <authorList>
            <person name="Jing Yi C.J.Y."/>
            <person name="Yin San L.Y.S."/>
            <person name="Abdul Karim S.S."/>
            <person name="Wan Azmi N.N."/>
            <person name="Hercus R.R."/>
            <person name="Croft L.L."/>
        </authorList>
    </citation>
    <scope>NUCLEOTIDE SEQUENCE</scope>
    <source>
        <strain evidence="6">MI0301</strain>
        <tissue evidence="6">Leaf</tissue>
    </source>
</reference>
<keyword evidence="3" id="KW-0378">Hydrolase</keyword>
<dbReference type="InterPro" id="IPR030048">
    <property type="entry name" value="SurE"/>
</dbReference>
<comment type="similarity">
    <text evidence="1">Belongs to the SurE nucleotidase family.</text>
</comment>
<feature type="compositionally biased region" description="Low complexity" evidence="4">
    <location>
        <begin position="27"/>
        <end position="37"/>
    </location>
</feature>
<protein>
    <recommendedName>
        <fullName evidence="5">Survival protein SurE-like phosphatase/nucleotidase domain-containing protein</fullName>
    </recommendedName>
</protein>
<dbReference type="Pfam" id="PF01975">
    <property type="entry name" value="SurE"/>
    <property type="match status" value="1"/>
</dbReference>
<feature type="region of interest" description="Disordered" evidence="4">
    <location>
        <begin position="27"/>
        <end position="63"/>
    </location>
</feature>
<keyword evidence="2" id="KW-0479">Metal-binding</keyword>
<dbReference type="PANTHER" id="PTHR30457:SF5">
    <property type="entry name" value="OS01G0709400 PROTEIN"/>
    <property type="match status" value="1"/>
</dbReference>
<accession>A0A0D6R2B9</accession>